<feature type="compositionally biased region" description="Low complexity" evidence="1">
    <location>
        <begin position="204"/>
        <end position="222"/>
    </location>
</feature>
<accession>A0A1H3RGB0</accession>
<gene>
    <name evidence="2" type="ORF">SAMN05444365_1081</name>
</gene>
<sequence>MNGGEGGTTLRPGHRAGRGTQRLPATVVRLVGQRVTAPGLRVTVTRDSHREAGCYCPIDGRCMKVDTRSPERVDLFGTSKPRGQGTGHWAPPDARELDIVSGSGSPAMVAGWFAWWYLRPTSRFPRQSFFGCPGGPRQGLDQGSQSALSPQHDHPPGRGGPPPGPGRLPRGPRTRPASSPPRRARASAAPPSRWRPRPPRDSRPCAAARAASGRRSVRRSAPNLGPPQRSASAPGIRKRSLRAIQSG</sequence>
<dbReference type="AlphaFoldDB" id="A0A1H3RGB0"/>
<reference evidence="3" key="1">
    <citation type="submission" date="2016-10" db="EMBL/GenBank/DDBJ databases">
        <authorList>
            <person name="Varghese N."/>
            <person name="Submissions S."/>
        </authorList>
    </citation>
    <scope>NUCLEOTIDE SEQUENCE [LARGE SCALE GENOMIC DNA]</scope>
    <source>
        <strain evidence="3">DSM 45245</strain>
    </source>
</reference>
<feature type="compositionally biased region" description="Low complexity" evidence="1">
    <location>
        <begin position="167"/>
        <end position="192"/>
    </location>
</feature>
<evidence type="ECO:0000313" key="2">
    <source>
        <dbReference type="EMBL" id="SDZ23979.1"/>
    </source>
</evidence>
<protein>
    <submittedName>
        <fullName evidence="2">Uncharacterized protein</fullName>
    </submittedName>
</protein>
<name>A0A1H3RGB0_9ACTN</name>
<keyword evidence="3" id="KW-1185">Reference proteome</keyword>
<feature type="region of interest" description="Disordered" evidence="1">
    <location>
        <begin position="129"/>
        <end position="247"/>
    </location>
</feature>
<dbReference type="Proteomes" id="UP000242415">
    <property type="component" value="Unassembled WGS sequence"/>
</dbReference>
<evidence type="ECO:0000256" key="1">
    <source>
        <dbReference type="SAM" id="MobiDB-lite"/>
    </source>
</evidence>
<feature type="region of interest" description="Disordered" evidence="1">
    <location>
        <begin position="1"/>
        <end position="22"/>
    </location>
</feature>
<proteinExistence type="predicted"/>
<dbReference type="EMBL" id="FNPH01000008">
    <property type="protein sequence ID" value="SDZ23979.1"/>
    <property type="molecule type" value="Genomic_DNA"/>
</dbReference>
<evidence type="ECO:0000313" key="3">
    <source>
        <dbReference type="Proteomes" id="UP000242415"/>
    </source>
</evidence>
<organism evidence="2 3">
    <name type="scientific">Micromonospora pattaloongensis</name>
    <dbReference type="NCBI Taxonomy" id="405436"/>
    <lineage>
        <taxon>Bacteria</taxon>
        <taxon>Bacillati</taxon>
        <taxon>Actinomycetota</taxon>
        <taxon>Actinomycetes</taxon>
        <taxon>Micromonosporales</taxon>
        <taxon>Micromonosporaceae</taxon>
        <taxon>Micromonospora</taxon>
    </lineage>
</organism>